<dbReference type="GO" id="GO:0008610">
    <property type="term" value="P:lipid biosynthetic process"/>
    <property type="evidence" value="ECO:0007669"/>
    <property type="project" value="InterPro"/>
</dbReference>
<evidence type="ECO:0000313" key="3">
    <source>
        <dbReference type="EMBL" id="CAD9324606.1"/>
    </source>
</evidence>
<keyword evidence="1" id="KW-0812">Transmembrane</keyword>
<dbReference type="Pfam" id="PF04116">
    <property type="entry name" value="FA_hydroxylase"/>
    <property type="match status" value="1"/>
</dbReference>
<accession>A0A6U3QQ77</accession>
<dbReference type="GO" id="GO:0005506">
    <property type="term" value="F:iron ion binding"/>
    <property type="evidence" value="ECO:0007669"/>
    <property type="project" value="InterPro"/>
</dbReference>
<feature type="transmembrane region" description="Helical" evidence="1">
    <location>
        <begin position="101"/>
        <end position="125"/>
    </location>
</feature>
<proteinExistence type="predicted"/>
<evidence type="ECO:0000256" key="1">
    <source>
        <dbReference type="SAM" id="Phobius"/>
    </source>
</evidence>
<sequence length="259" mass="30313">MITFQGLPSFDLENGLLCAWWFEPLLATMSFAFWVNFYWHHERIRGLSNDKRFIPDGHYYGAWWYQSVSAYWIGIYILKLFAPTPSSQIPNRIPHSVSDLAYVLVELVAGVVAYDTIIFFVHWALHDVPVLRKFHRTHHHQHDGNLESRDTLNHSLVDGSLQVIVNILVQRTTPWGSVKTRLARALHNIFVTWMLVESHTSSPYPNIWRRFFVGVRNHRMHHIGGKHCHQQFFGYLDNLRDACFACADETKIQFKAKQL</sequence>
<feature type="transmembrane region" description="Helical" evidence="1">
    <location>
        <begin position="60"/>
        <end position="81"/>
    </location>
</feature>
<protein>
    <recommendedName>
        <fullName evidence="2">Fatty acid hydroxylase domain-containing protein</fullName>
    </recommendedName>
</protein>
<name>A0A6U3QQ77_9STRA</name>
<feature type="transmembrane region" description="Helical" evidence="1">
    <location>
        <begin position="20"/>
        <end position="39"/>
    </location>
</feature>
<gene>
    <name evidence="3" type="ORF">DBRI1063_LOCUS8158</name>
</gene>
<dbReference type="GO" id="GO:0016491">
    <property type="term" value="F:oxidoreductase activity"/>
    <property type="evidence" value="ECO:0007669"/>
    <property type="project" value="InterPro"/>
</dbReference>
<evidence type="ECO:0000259" key="2">
    <source>
        <dbReference type="Pfam" id="PF04116"/>
    </source>
</evidence>
<feature type="domain" description="Fatty acid hydroxylase" evidence="2">
    <location>
        <begin position="108"/>
        <end position="239"/>
    </location>
</feature>
<keyword evidence="1" id="KW-1133">Transmembrane helix</keyword>
<keyword evidence="1" id="KW-0472">Membrane</keyword>
<dbReference type="AlphaFoldDB" id="A0A6U3QQ77"/>
<organism evidence="3">
    <name type="scientific">Ditylum brightwellii</name>
    <dbReference type="NCBI Taxonomy" id="49249"/>
    <lineage>
        <taxon>Eukaryota</taxon>
        <taxon>Sar</taxon>
        <taxon>Stramenopiles</taxon>
        <taxon>Ochrophyta</taxon>
        <taxon>Bacillariophyta</taxon>
        <taxon>Mediophyceae</taxon>
        <taxon>Lithodesmiophycidae</taxon>
        <taxon>Lithodesmiales</taxon>
        <taxon>Lithodesmiaceae</taxon>
        <taxon>Ditylum</taxon>
    </lineage>
</organism>
<dbReference type="EMBL" id="HBGN01012777">
    <property type="protein sequence ID" value="CAD9324606.1"/>
    <property type="molecule type" value="Transcribed_RNA"/>
</dbReference>
<dbReference type="InterPro" id="IPR006694">
    <property type="entry name" value="Fatty_acid_hydroxylase"/>
</dbReference>
<reference evidence="3" key="1">
    <citation type="submission" date="2021-01" db="EMBL/GenBank/DDBJ databases">
        <authorList>
            <person name="Corre E."/>
            <person name="Pelletier E."/>
            <person name="Niang G."/>
            <person name="Scheremetjew M."/>
            <person name="Finn R."/>
            <person name="Kale V."/>
            <person name="Holt S."/>
            <person name="Cochrane G."/>
            <person name="Meng A."/>
            <person name="Brown T."/>
            <person name="Cohen L."/>
        </authorList>
    </citation>
    <scope>NUCLEOTIDE SEQUENCE</scope>
    <source>
        <strain evidence="3">Pop2</strain>
    </source>
</reference>